<gene>
    <name evidence="6" type="ORF">PQR57_42630</name>
</gene>
<dbReference type="PANTHER" id="PTHR30427:SF1">
    <property type="entry name" value="TRANSCRIPTIONAL ACTIVATOR PROTEIN LYSR"/>
    <property type="match status" value="1"/>
</dbReference>
<evidence type="ECO:0000256" key="3">
    <source>
        <dbReference type="ARBA" id="ARBA00023125"/>
    </source>
</evidence>
<keyword evidence="3" id="KW-0238">DNA-binding</keyword>
<dbReference type="Proteomes" id="UP001629230">
    <property type="component" value="Unassembled WGS sequence"/>
</dbReference>
<evidence type="ECO:0000313" key="7">
    <source>
        <dbReference type="Proteomes" id="UP001629230"/>
    </source>
</evidence>
<dbReference type="Pfam" id="PF03466">
    <property type="entry name" value="LysR_substrate"/>
    <property type="match status" value="1"/>
</dbReference>
<keyword evidence="4" id="KW-0804">Transcription</keyword>
<dbReference type="InterPro" id="IPR036390">
    <property type="entry name" value="WH_DNA-bd_sf"/>
</dbReference>
<comment type="caution">
    <text evidence="6">The sequence shown here is derived from an EMBL/GenBank/DDBJ whole genome shotgun (WGS) entry which is preliminary data.</text>
</comment>
<sequence length="300" mass="32864">MNLRHLEVFRHVMQTGTVKGAASVLQVSDAAASKLLATAERRMGLVLFERTRGRLVPTPEARRLYEDVEQLWHRVERIEALTKSLSHPTGGTLNLAISPSLGVTVVPQAATRLLALMPELTINVDLLIPHLLLQSLIEGVADVAVSLNPQQHPNLEIVERSRCGLVCVMPSNHPLAARKFVRASDLPGHAVVSFPQALDYGLSDELLFGKYGDAIVRRLNVRSGQTACWFSHAGAGLAIVDAAAVAGRAFADLAIRPYRCEGSLEIVLLRHRDRPLSLAAKQFCDVFPRIWRELSTAQAM</sequence>
<evidence type="ECO:0000256" key="1">
    <source>
        <dbReference type="ARBA" id="ARBA00009437"/>
    </source>
</evidence>
<dbReference type="Pfam" id="PF00126">
    <property type="entry name" value="HTH_1"/>
    <property type="match status" value="1"/>
</dbReference>
<protein>
    <submittedName>
        <fullName evidence="6">LysR substrate-binding domain-containing protein</fullName>
    </submittedName>
</protein>
<reference evidence="6 7" key="1">
    <citation type="journal article" date="2024" name="Chem. Sci.">
        <title>Discovery of megapolipeptins by genome mining of a Burkholderiales bacteria collection.</title>
        <authorList>
            <person name="Paulo B.S."/>
            <person name="Recchia M.J.J."/>
            <person name="Lee S."/>
            <person name="Fergusson C.H."/>
            <person name="Romanowski S.B."/>
            <person name="Hernandez A."/>
            <person name="Krull N."/>
            <person name="Liu D.Y."/>
            <person name="Cavanagh H."/>
            <person name="Bos A."/>
            <person name="Gray C.A."/>
            <person name="Murphy B.T."/>
            <person name="Linington R.G."/>
            <person name="Eustaquio A.S."/>
        </authorList>
    </citation>
    <scope>NUCLEOTIDE SEQUENCE [LARGE SCALE GENOMIC DNA]</scope>
    <source>
        <strain evidence="6 7">RL17-350-BIC-A</strain>
    </source>
</reference>
<dbReference type="EMBL" id="JAQQEZ010000065">
    <property type="protein sequence ID" value="MFM0007624.1"/>
    <property type="molecule type" value="Genomic_DNA"/>
</dbReference>
<dbReference type="InterPro" id="IPR036388">
    <property type="entry name" value="WH-like_DNA-bd_sf"/>
</dbReference>
<evidence type="ECO:0000256" key="4">
    <source>
        <dbReference type="ARBA" id="ARBA00023163"/>
    </source>
</evidence>
<name>A0ABW9B6Y3_9BURK</name>
<dbReference type="Gene3D" id="1.10.10.10">
    <property type="entry name" value="Winged helix-like DNA-binding domain superfamily/Winged helix DNA-binding domain"/>
    <property type="match status" value="1"/>
</dbReference>
<dbReference type="PANTHER" id="PTHR30427">
    <property type="entry name" value="TRANSCRIPTIONAL ACTIVATOR PROTEIN LYSR"/>
    <property type="match status" value="1"/>
</dbReference>
<organism evidence="6 7">
    <name type="scientific">Paraburkholderia dipogonis</name>
    <dbReference type="NCBI Taxonomy" id="1211383"/>
    <lineage>
        <taxon>Bacteria</taxon>
        <taxon>Pseudomonadati</taxon>
        <taxon>Pseudomonadota</taxon>
        <taxon>Betaproteobacteria</taxon>
        <taxon>Burkholderiales</taxon>
        <taxon>Burkholderiaceae</taxon>
        <taxon>Paraburkholderia</taxon>
    </lineage>
</organism>
<keyword evidence="7" id="KW-1185">Reference proteome</keyword>
<dbReference type="SUPFAM" id="SSF46785">
    <property type="entry name" value="Winged helix' DNA-binding domain"/>
    <property type="match status" value="1"/>
</dbReference>
<keyword evidence="2" id="KW-0805">Transcription regulation</keyword>
<dbReference type="PROSITE" id="PS50931">
    <property type="entry name" value="HTH_LYSR"/>
    <property type="match status" value="1"/>
</dbReference>
<dbReference type="RefSeq" id="WP_408182315.1">
    <property type="nucleotide sequence ID" value="NZ_JAQQEZ010000065.1"/>
</dbReference>
<evidence type="ECO:0000256" key="2">
    <source>
        <dbReference type="ARBA" id="ARBA00023015"/>
    </source>
</evidence>
<proteinExistence type="inferred from homology"/>
<dbReference type="InterPro" id="IPR005119">
    <property type="entry name" value="LysR_subst-bd"/>
</dbReference>
<comment type="similarity">
    <text evidence="1">Belongs to the LysR transcriptional regulatory family.</text>
</comment>
<evidence type="ECO:0000313" key="6">
    <source>
        <dbReference type="EMBL" id="MFM0007624.1"/>
    </source>
</evidence>
<feature type="domain" description="HTH lysR-type" evidence="5">
    <location>
        <begin position="1"/>
        <end position="58"/>
    </location>
</feature>
<accession>A0ABW9B6Y3</accession>
<evidence type="ECO:0000259" key="5">
    <source>
        <dbReference type="PROSITE" id="PS50931"/>
    </source>
</evidence>
<dbReference type="SUPFAM" id="SSF53850">
    <property type="entry name" value="Periplasmic binding protein-like II"/>
    <property type="match status" value="1"/>
</dbReference>
<dbReference type="Gene3D" id="3.40.190.290">
    <property type="match status" value="1"/>
</dbReference>
<dbReference type="InterPro" id="IPR000847">
    <property type="entry name" value="LysR_HTH_N"/>
</dbReference>